<dbReference type="EMBL" id="AGNK02003728">
    <property type="status" value="NOT_ANNOTATED_CDS"/>
    <property type="molecule type" value="Genomic_DNA"/>
</dbReference>
<dbReference type="AlphaFoldDB" id="K3YMH0"/>
<evidence type="ECO:0000313" key="2">
    <source>
        <dbReference type="Proteomes" id="UP000004995"/>
    </source>
</evidence>
<protein>
    <submittedName>
        <fullName evidence="1">Uncharacterized protein</fullName>
    </submittedName>
</protein>
<evidence type="ECO:0000313" key="1">
    <source>
        <dbReference type="EnsemblPlants" id="KQL01399"/>
    </source>
</evidence>
<proteinExistence type="predicted"/>
<dbReference type="InParanoid" id="K3YMH0"/>
<dbReference type="Gramene" id="KQL01399">
    <property type="protein sequence ID" value="KQL01399"/>
    <property type="gene ID" value="SETIT_015449mg"/>
</dbReference>
<sequence>LDALPTHKDLTFCDEFVVTLELFYITTFHFMTFSMEQHNLTTKMKCLSQRESNNHHKLD</sequence>
<dbReference type="Proteomes" id="UP000004995">
    <property type="component" value="Unassembled WGS sequence"/>
</dbReference>
<name>K3YMH0_SETIT</name>
<organism evidence="1 2">
    <name type="scientific">Setaria italica</name>
    <name type="common">Foxtail millet</name>
    <name type="synonym">Panicum italicum</name>
    <dbReference type="NCBI Taxonomy" id="4555"/>
    <lineage>
        <taxon>Eukaryota</taxon>
        <taxon>Viridiplantae</taxon>
        <taxon>Streptophyta</taxon>
        <taxon>Embryophyta</taxon>
        <taxon>Tracheophyta</taxon>
        <taxon>Spermatophyta</taxon>
        <taxon>Magnoliopsida</taxon>
        <taxon>Liliopsida</taxon>
        <taxon>Poales</taxon>
        <taxon>Poaceae</taxon>
        <taxon>PACMAD clade</taxon>
        <taxon>Panicoideae</taxon>
        <taxon>Panicodae</taxon>
        <taxon>Paniceae</taxon>
        <taxon>Cenchrinae</taxon>
        <taxon>Setaria</taxon>
    </lineage>
</organism>
<reference evidence="2" key="1">
    <citation type="journal article" date="2012" name="Nat. Biotechnol.">
        <title>Reference genome sequence of the model plant Setaria.</title>
        <authorList>
            <person name="Bennetzen J.L."/>
            <person name="Schmutz J."/>
            <person name="Wang H."/>
            <person name="Percifield R."/>
            <person name="Hawkins J."/>
            <person name="Pontaroli A.C."/>
            <person name="Estep M."/>
            <person name="Feng L."/>
            <person name="Vaughn J.N."/>
            <person name="Grimwood J."/>
            <person name="Jenkins J."/>
            <person name="Barry K."/>
            <person name="Lindquist E."/>
            <person name="Hellsten U."/>
            <person name="Deshpande S."/>
            <person name="Wang X."/>
            <person name="Wu X."/>
            <person name="Mitros T."/>
            <person name="Triplett J."/>
            <person name="Yang X."/>
            <person name="Ye C.Y."/>
            <person name="Mauro-Herrera M."/>
            <person name="Wang L."/>
            <person name="Li P."/>
            <person name="Sharma M."/>
            <person name="Sharma R."/>
            <person name="Ronald P.C."/>
            <person name="Panaud O."/>
            <person name="Kellogg E.A."/>
            <person name="Brutnell T.P."/>
            <person name="Doust A.N."/>
            <person name="Tuskan G.A."/>
            <person name="Rokhsar D."/>
            <person name="Devos K.M."/>
        </authorList>
    </citation>
    <scope>NUCLEOTIDE SEQUENCE [LARGE SCALE GENOMIC DNA]</scope>
    <source>
        <strain evidence="2">cv. Yugu1</strain>
    </source>
</reference>
<dbReference type="OMA" id="QRESNNH"/>
<accession>K3YMH0</accession>
<dbReference type="EnsemblPlants" id="KQL01399">
    <property type="protein sequence ID" value="KQL01399"/>
    <property type="gene ID" value="SETIT_015449mg"/>
</dbReference>
<dbReference type="eggNOG" id="ENOG502R5G9">
    <property type="taxonomic scope" value="Eukaryota"/>
</dbReference>
<keyword evidence="2" id="KW-1185">Reference proteome</keyword>
<reference evidence="1" key="2">
    <citation type="submission" date="2018-08" db="UniProtKB">
        <authorList>
            <consortium name="EnsemblPlants"/>
        </authorList>
    </citation>
    <scope>IDENTIFICATION</scope>
    <source>
        <strain evidence="1">Yugu1</strain>
    </source>
</reference>
<dbReference type="HOGENOM" id="CLU_188801_0_0_1"/>